<dbReference type="PROSITE" id="PS50109">
    <property type="entry name" value="HIS_KIN"/>
    <property type="match status" value="1"/>
</dbReference>
<dbReference type="InterPro" id="IPR000700">
    <property type="entry name" value="PAS-assoc_C"/>
</dbReference>
<evidence type="ECO:0000256" key="1">
    <source>
        <dbReference type="ARBA" id="ARBA00000085"/>
    </source>
</evidence>
<dbReference type="InterPro" id="IPR036097">
    <property type="entry name" value="HisK_dim/P_sf"/>
</dbReference>
<dbReference type="SUPFAM" id="SSF55781">
    <property type="entry name" value="GAF domain-like"/>
    <property type="match status" value="1"/>
</dbReference>
<evidence type="ECO:0000313" key="9">
    <source>
        <dbReference type="Proteomes" id="UP000184148"/>
    </source>
</evidence>
<keyword evidence="3" id="KW-0597">Phosphoprotein</keyword>
<organism evidence="8 9">
    <name type="scientific">Desulforamulus putei DSM 12395</name>
    <dbReference type="NCBI Taxonomy" id="1121429"/>
    <lineage>
        <taxon>Bacteria</taxon>
        <taxon>Bacillati</taxon>
        <taxon>Bacillota</taxon>
        <taxon>Clostridia</taxon>
        <taxon>Eubacteriales</taxon>
        <taxon>Peptococcaceae</taxon>
        <taxon>Desulforamulus</taxon>
    </lineage>
</organism>
<dbReference type="Gene3D" id="3.30.450.40">
    <property type="match status" value="1"/>
</dbReference>
<gene>
    <name evidence="8" type="ORF">SAMN02745133_01737</name>
</gene>
<dbReference type="InterPro" id="IPR003594">
    <property type="entry name" value="HATPase_dom"/>
</dbReference>
<dbReference type="SMART" id="SM00388">
    <property type="entry name" value="HisKA"/>
    <property type="match status" value="1"/>
</dbReference>
<dbReference type="Proteomes" id="UP000184148">
    <property type="component" value="Unassembled WGS sequence"/>
</dbReference>
<dbReference type="InterPro" id="IPR004358">
    <property type="entry name" value="Sig_transdc_His_kin-like_C"/>
</dbReference>
<evidence type="ECO:0000259" key="7">
    <source>
        <dbReference type="PROSITE" id="PS50113"/>
    </source>
</evidence>
<comment type="catalytic activity">
    <reaction evidence="1">
        <text>ATP + protein L-histidine = ADP + protein N-phospho-L-histidine.</text>
        <dbReference type="EC" id="2.7.13.3"/>
    </reaction>
</comment>
<dbReference type="Pfam" id="PF02518">
    <property type="entry name" value="HATPase_c"/>
    <property type="match status" value="1"/>
</dbReference>
<evidence type="ECO:0000256" key="3">
    <source>
        <dbReference type="ARBA" id="ARBA00022553"/>
    </source>
</evidence>
<dbReference type="CDD" id="cd00082">
    <property type="entry name" value="HisKA"/>
    <property type="match status" value="1"/>
</dbReference>
<dbReference type="InterPro" id="IPR029016">
    <property type="entry name" value="GAF-like_dom_sf"/>
</dbReference>
<dbReference type="SMART" id="SM00387">
    <property type="entry name" value="HATPase_c"/>
    <property type="match status" value="1"/>
</dbReference>
<evidence type="ECO:0000259" key="6">
    <source>
        <dbReference type="PROSITE" id="PS50109"/>
    </source>
</evidence>
<sequence length="558" mass="62512">MFDDKLTIIQNLTGVNSSKLNYYLEVQRSNEQIKIQINRLELLHQLIKDINIDMSLADIVERVYNKLPQAVPCCFLGLALAKGDRLVMTAAIPDNRRLGQPVPGTSILWKCYTERQRLLYNLNTEGERVSSSEDVQDPVESWGLKSAAIVPLQVRNQVIGVFIVGDNQDFTYGSSELAFIEQLADQLAICIENARLYKEVSKGKQEWEATFRAVPDPIFLIDKSYNVLRHNHRNNNIVPGIDDQEEKPKCYSILWKRNTPCENCSMEEVHRTGKGVYRQIQNDGTIFDAFYYPMIDSGGETYAVILHAKDVTEKVKMEAQLVQSAKMVAIGEMAAGVAHELNSPMTVIIGTAQMMQRDMGSEDPRAEWLDDIISCGMRCKKIIQNLLSFSRQGQFSFAETNINEQVEKVLSLIHYQINRNNIEIVKNLDPNIPSVMANGHQLQQVLINLLLNARDALEETEGEKCISICTGIETEQDKEWAVIAVKDNGCGIDPDNLNKIFNPFYTSKEASKGTGLGLSVSLGIAQSHGGTIKVESRPGLGSTFRFLLPLKHENGGET</sequence>
<dbReference type="PANTHER" id="PTHR43065:SF42">
    <property type="entry name" value="TWO-COMPONENT SENSOR PPRA"/>
    <property type="match status" value="1"/>
</dbReference>
<keyword evidence="4 8" id="KW-0418">Kinase</keyword>
<feature type="domain" description="Histidine kinase" evidence="6">
    <location>
        <begin position="336"/>
        <end position="552"/>
    </location>
</feature>
<feature type="domain" description="PAC" evidence="7">
    <location>
        <begin position="273"/>
        <end position="323"/>
    </location>
</feature>
<evidence type="ECO:0000313" key="8">
    <source>
        <dbReference type="EMBL" id="SHF06820.1"/>
    </source>
</evidence>
<dbReference type="PRINTS" id="PR00344">
    <property type="entry name" value="BCTRLSENSOR"/>
</dbReference>
<dbReference type="InterPro" id="IPR005467">
    <property type="entry name" value="His_kinase_dom"/>
</dbReference>
<keyword evidence="9" id="KW-1185">Reference proteome</keyword>
<dbReference type="EC" id="2.7.13.3" evidence="2"/>
<dbReference type="InterPro" id="IPR003018">
    <property type="entry name" value="GAF"/>
</dbReference>
<dbReference type="Gene3D" id="3.30.565.10">
    <property type="entry name" value="Histidine kinase-like ATPase, C-terminal domain"/>
    <property type="match status" value="1"/>
</dbReference>
<dbReference type="AlphaFoldDB" id="A0A1M4YM12"/>
<proteinExistence type="predicted"/>
<dbReference type="InterPro" id="IPR035965">
    <property type="entry name" value="PAS-like_dom_sf"/>
</dbReference>
<accession>A0A1M4YM12</accession>
<dbReference type="OrthoDB" id="9784397at2"/>
<dbReference type="Gene3D" id="1.10.287.130">
    <property type="match status" value="1"/>
</dbReference>
<name>A0A1M4YM12_9FIRM</name>
<keyword evidence="5" id="KW-0902">Two-component regulatory system</keyword>
<dbReference type="RefSeq" id="WP_073238742.1">
    <property type="nucleotide sequence ID" value="NZ_FQUY01000011.1"/>
</dbReference>
<evidence type="ECO:0000256" key="4">
    <source>
        <dbReference type="ARBA" id="ARBA00022777"/>
    </source>
</evidence>
<dbReference type="GO" id="GO:0000155">
    <property type="term" value="F:phosphorelay sensor kinase activity"/>
    <property type="evidence" value="ECO:0007669"/>
    <property type="project" value="InterPro"/>
</dbReference>
<dbReference type="InterPro" id="IPR036890">
    <property type="entry name" value="HATPase_C_sf"/>
</dbReference>
<dbReference type="Pfam" id="PF00512">
    <property type="entry name" value="HisKA"/>
    <property type="match status" value="1"/>
</dbReference>
<dbReference type="SUPFAM" id="SSF55874">
    <property type="entry name" value="ATPase domain of HSP90 chaperone/DNA topoisomerase II/histidine kinase"/>
    <property type="match status" value="1"/>
</dbReference>
<reference evidence="9" key="1">
    <citation type="submission" date="2016-11" db="EMBL/GenBank/DDBJ databases">
        <authorList>
            <person name="Varghese N."/>
            <person name="Submissions S."/>
        </authorList>
    </citation>
    <scope>NUCLEOTIDE SEQUENCE [LARGE SCALE GENOMIC DNA]</scope>
    <source>
        <strain evidence="9">DSM 12395</strain>
    </source>
</reference>
<keyword evidence="4 8" id="KW-0808">Transferase</keyword>
<evidence type="ECO:0000256" key="5">
    <source>
        <dbReference type="ARBA" id="ARBA00023012"/>
    </source>
</evidence>
<evidence type="ECO:0000256" key="2">
    <source>
        <dbReference type="ARBA" id="ARBA00012438"/>
    </source>
</evidence>
<dbReference type="PROSITE" id="PS50113">
    <property type="entry name" value="PAC"/>
    <property type="match status" value="1"/>
</dbReference>
<dbReference type="SMART" id="SM00065">
    <property type="entry name" value="GAF"/>
    <property type="match status" value="1"/>
</dbReference>
<dbReference type="Gene3D" id="3.30.450.20">
    <property type="entry name" value="PAS domain"/>
    <property type="match status" value="1"/>
</dbReference>
<dbReference type="STRING" id="1121429.SAMN02745133_01737"/>
<dbReference type="SUPFAM" id="SSF55785">
    <property type="entry name" value="PYP-like sensor domain (PAS domain)"/>
    <property type="match status" value="1"/>
</dbReference>
<dbReference type="PANTHER" id="PTHR43065">
    <property type="entry name" value="SENSOR HISTIDINE KINASE"/>
    <property type="match status" value="1"/>
</dbReference>
<dbReference type="InterPro" id="IPR003661">
    <property type="entry name" value="HisK_dim/P_dom"/>
</dbReference>
<dbReference type="Pfam" id="PF01590">
    <property type="entry name" value="GAF"/>
    <property type="match status" value="1"/>
</dbReference>
<protein>
    <recommendedName>
        <fullName evidence="2">histidine kinase</fullName>
        <ecNumber evidence="2">2.7.13.3</ecNumber>
    </recommendedName>
</protein>
<dbReference type="EMBL" id="FQUY01000011">
    <property type="protein sequence ID" value="SHF06820.1"/>
    <property type="molecule type" value="Genomic_DNA"/>
</dbReference>
<dbReference type="SUPFAM" id="SSF47384">
    <property type="entry name" value="Homodimeric domain of signal transducing histidine kinase"/>
    <property type="match status" value="1"/>
</dbReference>